<dbReference type="PROSITE" id="PS01031">
    <property type="entry name" value="SHSP"/>
    <property type="match status" value="1"/>
</dbReference>
<sequence length="149" mass="17151">MTLARLSNSWLPAFPSWLDNFFEGNLADWNNSNFAGENSTLPAVNVKETENDFQLEVAAPGLKKDDFKINYNNGRLTISSEKEAKHEEKDGKVNRREFCYQSFQRSFYVPEKAIDADKIEAKYNDGILHVKLPKREELKPKPPKEIKIS</sequence>
<name>A0A1M5CHZ9_9BACT</name>
<dbReference type="STRING" id="1484053.SAMN05444274_106131"/>
<accession>A0A1M5CHZ9</accession>
<dbReference type="OrthoDB" id="9814487at2"/>
<evidence type="ECO:0000313" key="4">
    <source>
        <dbReference type="EMBL" id="SHF54291.1"/>
    </source>
</evidence>
<evidence type="ECO:0000259" key="3">
    <source>
        <dbReference type="PROSITE" id="PS01031"/>
    </source>
</evidence>
<dbReference type="EMBL" id="FQUM01000006">
    <property type="protein sequence ID" value="SHF54291.1"/>
    <property type="molecule type" value="Genomic_DNA"/>
</dbReference>
<protein>
    <submittedName>
        <fullName evidence="4">HSP20 family protein</fullName>
    </submittedName>
</protein>
<organism evidence="4 5">
    <name type="scientific">Mariniphaga anaerophila</name>
    <dbReference type="NCBI Taxonomy" id="1484053"/>
    <lineage>
        <taxon>Bacteria</taxon>
        <taxon>Pseudomonadati</taxon>
        <taxon>Bacteroidota</taxon>
        <taxon>Bacteroidia</taxon>
        <taxon>Marinilabiliales</taxon>
        <taxon>Prolixibacteraceae</taxon>
        <taxon>Mariniphaga</taxon>
    </lineage>
</organism>
<dbReference type="CDD" id="cd06471">
    <property type="entry name" value="ACD_LpsHSP_like"/>
    <property type="match status" value="1"/>
</dbReference>
<evidence type="ECO:0000313" key="5">
    <source>
        <dbReference type="Proteomes" id="UP000184164"/>
    </source>
</evidence>
<gene>
    <name evidence="4" type="ORF">SAMN05444274_106131</name>
</gene>
<dbReference type="InterPro" id="IPR008978">
    <property type="entry name" value="HSP20-like_chaperone"/>
</dbReference>
<reference evidence="4 5" key="1">
    <citation type="submission" date="2016-11" db="EMBL/GenBank/DDBJ databases">
        <authorList>
            <person name="Jaros S."/>
            <person name="Januszkiewicz K."/>
            <person name="Wedrychowicz H."/>
        </authorList>
    </citation>
    <scope>NUCLEOTIDE SEQUENCE [LARGE SCALE GENOMIC DNA]</scope>
    <source>
        <strain evidence="4 5">DSM 26910</strain>
    </source>
</reference>
<dbReference type="InterPro" id="IPR002068">
    <property type="entry name" value="A-crystallin/Hsp20_dom"/>
</dbReference>
<comment type="similarity">
    <text evidence="1 2">Belongs to the small heat shock protein (HSP20) family.</text>
</comment>
<dbReference type="AlphaFoldDB" id="A0A1M5CHZ9"/>
<dbReference type="RefSeq" id="WP_073002409.1">
    <property type="nucleotide sequence ID" value="NZ_FQUM01000006.1"/>
</dbReference>
<evidence type="ECO:0000256" key="2">
    <source>
        <dbReference type="RuleBase" id="RU003616"/>
    </source>
</evidence>
<evidence type="ECO:0000256" key="1">
    <source>
        <dbReference type="PROSITE-ProRule" id="PRU00285"/>
    </source>
</evidence>
<keyword evidence="5" id="KW-1185">Reference proteome</keyword>
<dbReference type="Proteomes" id="UP000184164">
    <property type="component" value="Unassembled WGS sequence"/>
</dbReference>
<dbReference type="Gene3D" id="2.60.40.790">
    <property type="match status" value="1"/>
</dbReference>
<dbReference type="InterPro" id="IPR031107">
    <property type="entry name" value="Small_HSP"/>
</dbReference>
<dbReference type="PANTHER" id="PTHR11527">
    <property type="entry name" value="HEAT-SHOCK PROTEIN 20 FAMILY MEMBER"/>
    <property type="match status" value="1"/>
</dbReference>
<proteinExistence type="inferred from homology"/>
<dbReference type="SUPFAM" id="SSF49764">
    <property type="entry name" value="HSP20-like chaperones"/>
    <property type="match status" value="1"/>
</dbReference>
<dbReference type="Pfam" id="PF00011">
    <property type="entry name" value="HSP20"/>
    <property type="match status" value="1"/>
</dbReference>
<feature type="domain" description="SHSP" evidence="3">
    <location>
        <begin position="35"/>
        <end position="149"/>
    </location>
</feature>